<keyword evidence="6" id="KW-0675">Receptor</keyword>
<keyword evidence="4 8" id="KW-1133">Transmembrane helix</keyword>
<feature type="transmembrane region" description="Helical" evidence="8">
    <location>
        <begin position="520"/>
        <end position="538"/>
    </location>
</feature>
<feature type="transmembrane region" description="Helical" evidence="8">
    <location>
        <begin position="139"/>
        <end position="157"/>
    </location>
</feature>
<evidence type="ECO:0000256" key="6">
    <source>
        <dbReference type="ARBA" id="ARBA00023170"/>
    </source>
</evidence>
<proteinExistence type="predicted"/>
<keyword evidence="2" id="KW-1003">Cell membrane</keyword>
<evidence type="ECO:0000313" key="10">
    <source>
        <dbReference type="Proteomes" id="UP001516400"/>
    </source>
</evidence>
<gene>
    <name evidence="9" type="ORF">HHI36_020525</name>
</gene>
<evidence type="ECO:0000256" key="1">
    <source>
        <dbReference type="ARBA" id="ARBA00004651"/>
    </source>
</evidence>
<dbReference type="Proteomes" id="UP001516400">
    <property type="component" value="Unassembled WGS sequence"/>
</dbReference>
<dbReference type="GO" id="GO:0005886">
    <property type="term" value="C:plasma membrane"/>
    <property type="evidence" value="ECO:0007669"/>
    <property type="project" value="UniProtKB-SubCell"/>
</dbReference>
<dbReference type="PANTHER" id="PTHR42643:SF30">
    <property type="entry name" value="IONOTROPIC RECEPTOR 40A-RELATED"/>
    <property type="match status" value="1"/>
</dbReference>
<protein>
    <submittedName>
        <fullName evidence="9">Uncharacterized protein</fullName>
    </submittedName>
</protein>
<feature type="transmembrane region" description="Helical" evidence="8">
    <location>
        <begin position="576"/>
        <end position="593"/>
    </location>
</feature>
<dbReference type="PANTHER" id="PTHR42643">
    <property type="entry name" value="IONOTROPIC RECEPTOR 20A-RELATED"/>
    <property type="match status" value="1"/>
</dbReference>
<name>A0ABD2NBJ7_9CUCU</name>
<evidence type="ECO:0000256" key="7">
    <source>
        <dbReference type="ARBA" id="ARBA00023180"/>
    </source>
</evidence>
<evidence type="ECO:0000256" key="3">
    <source>
        <dbReference type="ARBA" id="ARBA00022692"/>
    </source>
</evidence>
<evidence type="ECO:0000256" key="5">
    <source>
        <dbReference type="ARBA" id="ARBA00023136"/>
    </source>
</evidence>
<dbReference type="EMBL" id="JABFTP020000083">
    <property type="protein sequence ID" value="KAL3275780.1"/>
    <property type="molecule type" value="Genomic_DNA"/>
</dbReference>
<accession>A0ABD2NBJ7</accession>
<keyword evidence="10" id="KW-1185">Reference proteome</keyword>
<dbReference type="InterPro" id="IPR052192">
    <property type="entry name" value="Insect_Ionotropic_Sensory_Rcpt"/>
</dbReference>
<keyword evidence="3 8" id="KW-0812">Transmembrane</keyword>
<evidence type="ECO:0000256" key="8">
    <source>
        <dbReference type="SAM" id="Phobius"/>
    </source>
</evidence>
<evidence type="ECO:0000313" key="9">
    <source>
        <dbReference type="EMBL" id="KAL3275780.1"/>
    </source>
</evidence>
<organism evidence="9 10">
    <name type="scientific">Cryptolaemus montrouzieri</name>
    <dbReference type="NCBI Taxonomy" id="559131"/>
    <lineage>
        <taxon>Eukaryota</taxon>
        <taxon>Metazoa</taxon>
        <taxon>Ecdysozoa</taxon>
        <taxon>Arthropoda</taxon>
        <taxon>Hexapoda</taxon>
        <taxon>Insecta</taxon>
        <taxon>Pterygota</taxon>
        <taxon>Neoptera</taxon>
        <taxon>Endopterygota</taxon>
        <taxon>Coleoptera</taxon>
        <taxon>Polyphaga</taxon>
        <taxon>Cucujiformia</taxon>
        <taxon>Coccinelloidea</taxon>
        <taxon>Coccinellidae</taxon>
        <taxon>Scymninae</taxon>
        <taxon>Scymnini</taxon>
        <taxon>Cryptolaemus</taxon>
    </lineage>
</organism>
<reference evidence="9 10" key="1">
    <citation type="journal article" date="2021" name="BMC Biol.">
        <title>Horizontally acquired antibacterial genes associated with adaptive radiation of ladybird beetles.</title>
        <authorList>
            <person name="Li H.S."/>
            <person name="Tang X.F."/>
            <person name="Huang Y.H."/>
            <person name="Xu Z.Y."/>
            <person name="Chen M.L."/>
            <person name="Du X.Y."/>
            <person name="Qiu B.Y."/>
            <person name="Chen P.T."/>
            <person name="Zhang W."/>
            <person name="Slipinski A."/>
            <person name="Escalona H.E."/>
            <person name="Waterhouse R.M."/>
            <person name="Zwick A."/>
            <person name="Pang H."/>
        </authorList>
    </citation>
    <scope>NUCLEOTIDE SEQUENCE [LARGE SCALE GENOMIC DNA]</scope>
    <source>
        <strain evidence="9">SYSU2018</strain>
    </source>
</reference>
<comment type="caution">
    <text evidence="9">The sequence shown here is derived from an EMBL/GenBank/DDBJ whole genome shotgun (WGS) entry which is preliminary data.</text>
</comment>
<evidence type="ECO:0000256" key="2">
    <source>
        <dbReference type="ARBA" id="ARBA00022475"/>
    </source>
</evidence>
<sequence length="807" mass="94309">MQNCEAKFDQDLFPEKIPKVWRETKIKACFFPVPPYTTSCSNATICEKRGYEFELLELIWGMMNVSWYYSQYEYPGNDYNEVDHQKLLDRKCDIILKQFIHLDLDCIYAYIQYNYHWIVPTAGQIPRWKYVIGIFSKELWLLWIITFVILCLAWYIVDLVVDKRKNKTEFQRKIFILASLSVDSPQNLNFKYLSEGFLIIAIIFFTWIMSLIYRSRFPFLLAGVNYEKGIDTVQDIMKHNLMIGSIIYEIAEAQFSNIGPEAVDYLNSHFVTYCDFGDYCTQQVAYNRNMAVVKSSTQFASFQKDYINKDGRYLIKKLDPPLTKFHIGSNMIKGHPLFPRINNFVLLLEDLGIKRHIVSPYESPTLKSPSSLGIHKLDLDHILAPLVMWVVGLFPEKIPNVWRDTKIKACFFPVPPYTSSCTNAAICRKRGYEFEILELIWSMMNVSWYYSQYEYPGNDYDEVDHQKLLDRKCDVILKQFIHLDLDCTYPYVQYNYHWVVPTAGQIPRWKYVIGIFSKELWIFWMITSIILCVVWYFADTILNKSNKKSGIQKILILTSLSVDSPQPLNFSYSSEGIVITSIIFFTWIMSLIYRCRFPFLLAGVNYEKGIDTIQDIMKHNLMIGSVLFEIAKAQFVNIGPEAVDYFNSHFVTYCDFGDYCTQQLAFNRNIAIVKSSTQFASFQKDYINEDGRYLLKKLDPPLTKFQVGANMIKGHPLSPRMNEYVLLLDDFGIKQHIMSGYETQTMRSPSSLGTQKLDFDHILAPSFIWGVGMCLSSVVFMLEQLMFKIHAYHRQQEIENKILQKIS</sequence>
<comment type="subcellular location">
    <subcellularLocation>
        <location evidence="1">Cell membrane</location>
        <topology evidence="1">Multi-pass membrane protein</topology>
    </subcellularLocation>
</comment>
<feature type="transmembrane region" description="Helical" evidence="8">
    <location>
        <begin position="192"/>
        <end position="213"/>
    </location>
</feature>
<dbReference type="SUPFAM" id="SSF53850">
    <property type="entry name" value="Periplasmic binding protein-like II"/>
    <property type="match status" value="1"/>
</dbReference>
<evidence type="ECO:0000256" key="4">
    <source>
        <dbReference type="ARBA" id="ARBA00022989"/>
    </source>
</evidence>
<keyword evidence="7" id="KW-0325">Glycoprotein</keyword>
<dbReference type="AlphaFoldDB" id="A0ABD2NBJ7"/>
<keyword evidence="5 8" id="KW-0472">Membrane</keyword>